<evidence type="ECO:0000256" key="1">
    <source>
        <dbReference type="ARBA" id="ARBA00036993"/>
    </source>
</evidence>
<dbReference type="InterPro" id="IPR014878">
    <property type="entry name" value="THAP4-like_heme-bd"/>
</dbReference>
<name>A0A836K5R1_9HYME</name>
<evidence type="ECO:0000259" key="2">
    <source>
        <dbReference type="Pfam" id="PF08768"/>
    </source>
</evidence>
<dbReference type="PANTHER" id="PTHR15854">
    <property type="entry name" value="THAP4 PROTEIN"/>
    <property type="match status" value="1"/>
</dbReference>
<organism evidence="3 4">
    <name type="scientific">Acromyrmex charruanus</name>
    <dbReference type="NCBI Taxonomy" id="2715315"/>
    <lineage>
        <taxon>Eukaryota</taxon>
        <taxon>Metazoa</taxon>
        <taxon>Ecdysozoa</taxon>
        <taxon>Arthropoda</taxon>
        <taxon>Hexapoda</taxon>
        <taxon>Insecta</taxon>
        <taxon>Pterygota</taxon>
        <taxon>Neoptera</taxon>
        <taxon>Endopterygota</taxon>
        <taxon>Hymenoptera</taxon>
        <taxon>Apocrita</taxon>
        <taxon>Aculeata</taxon>
        <taxon>Formicoidea</taxon>
        <taxon>Formicidae</taxon>
        <taxon>Myrmicinae</taxon>
        <taxon>Acromyrmex</taxon>
    </lineage>
</organism>
<sequence length="289" mass="32489">MEMKILQLHELMHVLAWLEGTWITDEPAVGTYPTIKPFNYYDEINITSTGQPMFNYIAQSWHPDSGTPMHRETGFLQILPGTNKIVLSLIGNIGVFSVEQGDLMSKDNNTIDLNSSNILATDASVPSFPPLTKTRRVYKRNGDNLELIFYMATSKTPELTEHLHALRTWRERGPTFRNIVKFKLKLLLSRTNSLGIKGVGNVTPACLPAETAPTCHGRLDDSTATVARRVGMTKDRFFALKALRISDSNTEYLAHTKYSFHCCCICTAVVNNSGRFECRFDTRILALIT</sequence>
<dbReference type="EMBL" id="JAANIC010002949">
    <property type="protein sequence ID" value="KAG5343567.1"/>
    <property type="molecule type" value="Genomic_DNA"/>
</dbReference>
<proteinExistence type="predicted"/>
<dbReference type="Gene3D" id="2.40.128.20">
    <property type="match status" value="1"/>
</dbReference>
<dbReference type="Pfam" id="PF08768">
    <property type="entry name" value="THAP4_heme-bd"/>
    <property type="match status" value="1"/>
</dbReference>
<gene>
    <name evidence="3" type="primary">Thap4_1</name>
    <name evidence="3" type="ORF">G6Z76_0002877</name>
</gene>
<dbReference type="CDD" id="cd07828">
    <property type="entry name" value="lipocalin_heme-bd-THAP4-like"/>
    <property type="match status" value="1"/>
</dbReference>
<feature type="non-terminal residue" evidence="3">
    <location>
        <position position="289"/>
    </location>
</feature>
<evidence type="ECO:0000313" key="4">
    <source>
        <dbReference type="Proteomes" id="UP000669903"/>
    </source>
</evidence>
<comment type="caution">
    <text evidence="3">The sequence shown here is derived from an EMBL/GenBank/DDBJ whole genome shotgun (WGS) entry which is preliminary data.</text>
</comment>
<feature type="non-terminal residue" evidence="3">
    <location>
        <position position="1"/>
    </location>
</feature>
<dbReference type="PANTHER" id="PTHR15854:SF4">
    <property type="entry name" value="PEROXYNITRITE ISOMERASE THAP4"/>
    <property type="match status" value="1"/>
</dbReference>
<reference evidence="3" key="1">
    <citation type="submission" date="2020-03" db="EMBL/GenBank/DDBJ databases">
        <title>Relaxed selection underlies rapid genomic changes in the transitions from sociality to social parasitism in ants.</title>
        <authorList>
            <person name="Bi X."/>
        </authorList>
    </citation>
    <scope>NUCLEOTIDE SEQUENCE</scope>
    <source>
        <strain evidence="3">BGI-DK2014a</strain>
        <tissue evidence="3">Whole body</tissue>
    </source>
</reference>
<dbReference type="Proteomes" id="UP000669903">
    <property type="component" value="Unassembled WGS sequence"/>
</dbReference>
<dbReference type="InterPro" id="IPR012674">
    <property type="entry name" value="Calycin"/>
</dbReference>
<dbReference type="SUPFAM" id="SSF50814">
    <property type="entry name" value="Lipocalins"/>
    <property type="match status" value="1"/>
</dbReference>
<accession>A0A836K5R1</accession>
<dbReference type="InterPro" id="IPR045165">
    <property type="entry name" value="Nitrobindin"/>
</dbReference>
<keyword evidence="4" id="KW-1185">Reference proteome</keyword>
<feature type="domain" description="THAP4-like heme-binding" evidence="2">
    <location>
        <begin position="14"/>
        <end position="165"/>
    </location>
</feature>
<protein>
    <submittedName>
        <fullName evidence="3">THAP4 protein</fullName>
    </submittedName>
</protein>
<dbReference type="AlphaFoldDB" id="A0A836K5R1"/>
<comment type="catalytic activity">
    <reaction evidence="1">
        <text>peroxynitrite = nitrate</text>
        <dbReference type="Rhea" id="RHEA:63116"/>
        <dbReference type="ChEBI" id="CHEBI:17632"/>
        <dbReference type="ChEBI" id="CHEBI:25941"/>
    </reaction>
    <physiologicalReaction direction="left-to-right" evidence="1">
        <dbReference type="Rhea" id="RHEA:63117"/>
    </physiologicalReaction>
</comment>
<evidence type="ECO:0000313" key="3">
    <source>
        <dbReference type="EMBL" id="KAG5343567.1"/>
    </source>
</evidence>